<keyword evidence="28 32" id="KW-0325">Glycoprotein</keyword>
<evidence type="ECO:0000256" key="3">
    <source>
        <dbReference type="ARBA" id="ARBA00004505"/>
    </source>
</evidence>
<dbReference type="Gene3D" id="1.20.5.490">
    <property type="entry name" value="Single helix bin"/>
    <property type="match status" value="1"/>
</dbReference>
<keyword evidence="22 32" id="KW-1133">Transmembrane helix</keyword>
<evidence type="ECO:0000256" key="32">
    <source>
        <dbReference type="HAMAP-Rule" id="MF_04083"/>
    </source>
</evidence>
<name>T2CSX4_HV1</name>
<feature type="lipid moiety-binding region" description="S-palmitoyl cysteine; by host" evidence="32">
    <location>
        <position position="834"/>
    </location>
</feature>
<comment type="domain">
    <text evidence="32">The membrane proximal external region (MPER) present in gp41 is a tryptophan-rich region recognized by the antibodies 2F5, Z13, and 4E10. MPER seems to play a role in fusion.</text>
</comment>
<comment type="subcellular location">
    <molecule>Transmembrane protein gp41</molecule>
    <subcellularLocation>
        <location evidence="32">Virion membrane</location>
        <topology evidence="32">Single-pass type I membrane protein</topology>
    </subcellularLocation>
    <subcellularLocation>
        <location evidence="32">Host cell membrane</location>
        <topology evidence="32">Single-pass type I membrane protein</topology>
    </subcellularLocation>
    <subcellularLocation>
        <location evidence="32">Host endosome membrane</location>
        <topology evidence="32">Single-pass type I membrane protein</topology>
    </subcellularLocation>
    <text evidence="32">It is probably concentrated at the site of budding and incorporated into the virions possibly by contacts between the cytoplasmic tail of Env and the N-terminus of Gag.</text>
</comment>
<evidence type="ECO:0000256" key="8">
    <source>
        <dbReference type="ARBA" id="ARBA00022510"/>
    </source>
</evidence>
<keyword evidence="7 32" id="KW-1168">Fusion of virus membrane with host membrane</keyword>
<keyword evidence="19 32" id="KW-1043">Host membrane</keyword>
<reference evidence="36" key="1">
    <citation type="journal article" date="2013" name="J. Virol.">
        <title>Comparison of viral Env proteins from acute and chronic infections with subtype C human immunodeficiency virus type 1 identifies differences in glycosylation and CCR5 utilization and suggests a new strategy for immunogen design.</title>
        <authorList>
            <person name="Ping L.H."/>
            <person name="Joseph S.B."/>
            <person name="Anderson J.A."/>
            <person name="Abrahams M.R."/>
            <person name="Salazar-Gonzalez J.F."/>
            <person name="Kincer L.P."/>
            <person name="Treurnicht F.K."/>
            <person name="Arney L."/>
            <person name="Ojeda S."/>
            <person name="Zhang M."/>
            <person name="Keys J."/>
            <person name="Potter E.L."/>
            <person name="Chu H."/>
            <person name="Moore P."/>
            <person name="Salazar M.G."/>
            <person name="Iyer S."/>
            <person name="Jabara C."/>
            <person name="Kirchherr J."/>
            <person name="Mapanje C."/>
            <person name="Ngandu N."/>
            <person name="Seoighe C."/>
            <person name="Hoffman I."/>
            <person name="Gao F."/>
            <person name="Tang Y."/>
            <person name="Labranche C."/>
            <person name="Lee B."/>
            <person name="Saville A."/>
            <person name="Vermeulen M."/>
            <person name="Fiscus S."/>
            <person name="Morris L."/>
            <person name="Karim S.A."/>
            <person name="Haynes B.F."/>
            <person name="Shaw G.M."/>
            <person name="Korber B.T."/>
            <person name="Hahn B.H."/>
            <person name="Cohen M.S."/>
            <person name="Montefiori D."/>
            <person name="Williamson C."/>
            <person name="Swanstrom R."/>
        </authorList>
    </citation>
    <scope>NUCLEOTIDE SEQUENCE</scope>
    <source>
        <strain evidence="36">C061E7</strain>
    </source>
</reference>
<feature type="chain" id="PRO_5023457824" description="Transmembrane protein gp41" evidence="32">
    <location>
        <begin position="502"/>
        <end position="853"/>
    </location>
</feature>
<evidence type="ECO:0000256" key="31">
    <source>
        <dbReference type="ARBA" id="ARBA00023296"/>
    </source>
</evidence>
<keyword evidence="25 32" id="KW-0472">Membrane</keyword>
<gene>
    <name evidence="32 36" type="primary">env</name>
</gene>
<feature type="coiled-coil region" evidence="32">
    <location>
        <begin position="623"/>
        <end position="657"/>
    </location>
</feature>
<evidence type="ECO:0000256" key="19">
    <source>
        <dbReference type="ARBA" id="ARBA00022870"/>
    </source>
</evidence>
<evidence type="ECO:0000256" key="2">
    <source>
        <dbReference type="ARBA" id="ARBA00004433"/>
    </source>
</evidence>
<evidence type="ECO:0000256" key="25">
    <source>
        <dbReference type="ARBA" id="ARBA00023136"/>
    </source>
</evidence>
<evidence type="ECO:0000256" key="17">
    <source>
        <dbReference type="ARBA" id="ARBA00022804"/>
    </source>
</evidence>
<keyword evidence="9 32" id="KW-1032">Host cell membrane</keyword>
<dbReference type="FunFam" id="2.170.40.20:FF:000003">
    <property type="entry name" value="Envelope glycoprotein gp160"/>
    <property type="match status" value="1"/>
</dbReference>
<dbReference type="GO" id="GO:1903911">
    <property type="term" value="P:positive regulation of receptor clustering"/>
    <property type="evidence" value="ECO:0007669"/>
    <property type="project" value="UniProtKB-UniRule"/>
</dbReference>
<keyword evidence="26 32" id="KW-0564">Palmitate</keyword>
<evidence type="ECO:0000256" key="13">
    <source>
        <dbReference type="ARBA" id="ARBA00022685"/>
    </source>
</evidence>
<feature type="short sequence motif" description="Di-leucine internalization motif" evidence="32">
    <location>
        <begin position="852"/>
        <end position="853"/>
    </location>
</feature>
<dbReference type="InterPro" id="IPR036377">
    <property type="entry name" value="Gp120_core_sf"/>
</dbReference>
<keyword evidence="8 32" id="KW-1170">Fusion of virus membrane with host endosomal membrane</keyword>
<comment type="domain">
    <text evidence="32 33">The 17 amino acids long immunosuppressive region is present in many retroviral envelope proteins. Synthetic peptides derived from this relatively conserved sequence inhibit immune function in vitro and in vivo.</text>
</comment>
<keyword evidence="24 32" id="KW-0175">Coiled coil</keyword>
<feature type="topological domain" description="Cytoplasmic" evidence="32">
    <location>
        <begin position="696"/>
        <end position="853"/>
    </location>
</feature>
<feature type="disulfide bond" evidence="32">
    <location>
        <begin position="52"/>
        <end position="72"/>
    </location>
</feature>
<dbReference type="Pfam" id="PF00516">
    <property type="entry name" value="GP120"/>
    <property type="match status" value="1"/>
</dbReference>
<feature type="site" description="Cleavage; by host furin" evidence="32">
    <location>
        <begin position="501"/>
        <end position="502"/>
    </location>
</feature>
<comment type="function">
    <text evidence="32">Surface protein gp120: Attaches the virus to the host lymphoid cell by binding to the primary receptor CD4. This interaction induces a structural rearrangement creating a high affinity binding site for a chemokine coreceptor like CXCR4 and/or CCR5. Acts as a ligand for CD209/DC-SIGN and CLEC4M/DC-SIGNR, which are respectively found on dendritic cells (DCs), and on endothelial cells of liver sinusoids and lymph node sinuses. These interactions allow capture of viral particles at mucosal surfaces by these cells and subsequent transmission to permissive cells. HIV subverts the migration properties of dendritic cells to gain access to CD4+ T-cells in lymph nodes. Virus transmission to permissive T-cells occurs either in trans (without DCs infection, through viral capture and transmission), or in cis (following DCs productive infection, through the usual CD4-gp120 interaction), thereby inducing a robust infection. In trans infection, bound virions remain infectious over days and it is proposed that they are not degraded, but protected in non-lysosomal acidic organelles within the DCs close to the cell membrane thus contributing to the viral infectious potential during DCs' migration from the periphery to the lymphoid tissues. On arrival at lymphoid tissues, intact virions recycle back to DCs' cell surface allowing virus transmission to CD4+ T-cells.</text>
</comment>
<feature type="lipid moiety-binding region" description="S-palmitoyl cysteine; by host" evidence="32">
    <location>
        <position position="754"/>
    </location>
</feature>
<feature type="transmembrane region" description="Helical" evidence="33">
    <location>
        <begin position="668"/>
        <end position="695"/>
    </location>
</feature>
<evidence type="ECO:0000256" key="15">
    <source>
        <dbReference type="ARBA" id="ARBA00022703"/>
    </source>
</evidence>
<dbReference type="SUPFAM" id="SSF58069">
    <property type="entry name" value="Virus ectodomain"/>
    <property type="match status" value="1"/>
</dbReference>
<evidence type="ECO:0000256" key="29">
    <source>
        <dbReference type="ARBA" id="ARBA00023280"/>
    </source>
</evidence>
<evidence type="ECO:0000256" key="20">
    <source>
        <dbReference type="ARBA" id="ARBA00022879"/>
    </source>
</evidence>
<evidence type="ECO:0000256" key="5">
    <source>
        <dbReference type="ARBA" id="ARBA00004578"/>
    </source>
</evidence>
<comment type="PTM">
    <text evidence="32">Specific enzymatic cleavages in vivo yield mature proteins. Envelope glycoproteins are synthesized as a inactive precursor that is heavily N-glycosylated and processed likely by host cell furin in the Golgi to yield the mature SU and TM proteins. The cleavage site between SU and TM requires the minimal sequence [KR]-X-[KR]-R. About 2 of the 9 disulfide bonds of gp41 are reduced by P4HB/PDI, following binding to CD4 receptor.</text>
</comment>
<keyword evidence="17 32" id="KW-1161">Viral attachment to host cell</keyword>
<protein>
    <recommendedName>
        <fullName evidence="32">Envelope glycoprotein gp160</fullName>
    </recommendedName>
    <alternativeName>
        <fullName evidence="32">Env polyprotein</fullName>
    </alternativeName>
    <component>
        <recommendedName>
            <fullName evidence="32">Surface protein gp120</fullName>
            <shortName evidence="32">SU</shortName>
        </recommendedName>
        <alternativeName>
            <fullName evidence="32">Glycoprotein 120</fullName>
            <shortName evidence="32">gp120</shortName>
        </alternativeName>
    </component>
    <component>
        <recommendedName>
            <fullName evidence="32">Transmembrane protein gp41</fullName>
            <shortName evidence="32">TM</shortName>
        </recommendedName>
        <alternativeName>
            <fullName evidence="32">Glycoprotein 41</fullName>
            <shortName evidence="32">gp41</shortName>
        </alternativeName>
    </component>
</protein>
<evidence type="ECO:0000256" key="7">
    <source>
        <dbReference type="ARBA" id="ARBA00022506"/>
    </source>
</evidence>
<dbReference type="GO" id="GO:0075512">
    <property type="term" value="P:clathrin-dependent endocytosis of virus by host cell"/>
    <property type="evidence" value="ECO:0007669"/>
    <property type="project" value="UniProtKB-UniRule"/>
</dbReference>
<comment type="miscellaneous">
    <text evidence="32">HIV-1 lineages are divided in three main groups, M (for Major), O (for Outlier), and N (for New, or Non-M, Non-O). The vast majority of strains found worldwide belong to the group M. Group O seems to be endemic to and largely confined to Cameroon and neighboring countries in West Central Africa, where these viruses represent a small minority of HIV-1 strains. The group N is represented by a limited number of isolates from Cameroonian persons. The group M is further subdivided in 9 clades or subtypes (A to D, F to H, J and K).</text>
</comment>
<evidence type="ECO:0000256" key="9">
    <source>
        <dbReference type="ARBA" id="ARBA00022511"/>
    </source>
</evidence>
<comment type="similarity">
    <text evidence="32">Belongs to the HIV-1 env protein family.</text>
</comment>
<comment type="function">
    <text evidence="32">Transmembrane protein gp41: Acts as a class I viral fusion protein. Under the current model, the protein has at least 3 conformational states: pre-fusion native state, pre-hairpin intermediate state, and post-fusion hairpin state. During fusion of viral and target intracellular membranes, the coiled coil regions (heptad repeats) assume a trimer-of-hairpins structure, positioning the fusion peptide in close proximity to the C-terminal region of the ectodomain. The formation of this structure appears to drive apposition and subsequent fusion of viral and target cell membranes. Complete fusion occurs in host cell endosomes and is dynamin-dependent, however some lipid transfer might occur at the plasma membrane. The virus undergoes clathrin-dependent internalization long before endosomal fusion, thus minimizing the surface exposure of conserved viral epitopes during fusion and reducing the efficacy of inhibitors targeting these epitopes. Membranes fusion leads to delivery of the nucleocapsid into the cytoplasm.</text>
</comment>
<dbReference type="GO" id="GO:0005198">
    <property type="term" value="F:structural molecule activity"/>
    <property type="evidence" value="ECO:0007669"/>
    <property type="project" value="UniProtKB-UniRule"/>
</dbReference>
<dbReference type="GO" id="GO:0019064">
    <property type="term" value="P:fusion of virus membrane with host plasma membrane"/>
    <property type="evidence" value="ECO:0007669"/>
    <property type="project" value="UniProtKB-UniRule"/>
</dbReference>
<dbReference type="CDD" id="cd09909">
    <property type="entry name" value="HIV-1-like_HR1-HR2"/>
    <property type="match status" value="1"/>
</dbReference>
<keyword evidence="21 32" id="KW-1164">Virus endocytosis by host</keyword>
<evidence type="ECO:0000256" key="14">
    <source>
        <dbReference type="ARBA" id="ARBA00022692"/>
    </source>
</evidence>
<feature type="transmembrane region" description="Helical" evidence="33">
    <location>
        <begin position="13"/>
        <end position="40"/>
    </location>
</feature>
<evidence type="ECO:0000259" key="35">
    <source>
        <dbReference type="Pfam" id="PF00517"/>
    </source>
</evidence>
<keyword evidence="12 32" id="KW-1162">Viral penetration into host cytoplasm</keyword>
<dbReference type="HAMAP" id="MF_04083">
    <property type="entry name" value="HIV_ENV"/>
    <property type="match status" value="1"/>
</dbReference>
<dbReference type="GO" id="GO:0016020">
    <property type="term" value="C:membrane"/>
    <property type="evidence" value="ECO:0007669"/>
    <property type="project" value="UniProtKB-UniRule"/>
</dbReference>
<keyword evidence="10 32" id="KW-1165">Clathrin-mediated endocytosis of virus by host</keyword>
<feature type="chain" id="PRO_5023457823" description="Envelope glycoprotein gp160" evidence="32">
    <location>
        <begin position="31"/>
        <end position="853"/>
    </location>
</feature>
<feature type="region of interest" description="Fusion peptide" evidence="32">
    <location>
        <begin position="502"/>
        <end position="522"/>
    </location>
</feature>
<comment type="subcellular location">
    <subcellularLocation>
        <location evidence="3">Host cell membrane</location>
        <topology evidence="3">Peripheral membrane protein</topology>
    </subcellularLocation>
    <subcellularLocation>
        <location evidence="1">Host cell membrane</location>
        <topology evidence="1">Single-pass type I membrane protein</topology>
    </subcellularLocation>
    <subcellularLocation>
        <location evidence="2">Host endosome membrane</location>
        <topology evidence="2">Peripheral membrane protein</topology>
    </subcellularLocation>
    <subcellularLocation>
        <location evidence="5">Host endosome membrane</location>
        <topology evidence="5">Single-pass type I membrane protein</topology>
    </subcellularLocation>
    <subcellularLocation>
        <location evidence="6">Virion membrane</location>
        <topology evidence="6">Peripheral membrane protein</topology>
    </subcellularLocation>
    <subcellularLocation>
        <location evidence="4">Virion membrane</location>
        <topology evidence="4">Single-pass type I membrane protein</topology>
    </subcellularLocation>
</comment>
<dbReference type="GO" id="GO:1903908">
    <property type="term" value="P:positive regulation of plasma membrane raft polarization"/>
    <property type="evidence" value="ECO:0007669"/>
    <property type="project" value="UniProtKB-UniRule"/>
</dbReference>
<comment type="domain">
    <text evidence="32">The CD4-binding region is targeted by the antibody b12.</text>
</comment>
<feature type="region of interest" description="CD4-binding loop" evidence="32">
    <location>
        <begin position="356"/>
        <end position="366"/>
    </location>
</feature>
<evidence type="ECO:0000259" key="34">
    <source>
        <dbReference type="Pfam" id="PF00516"/>
    </source>
</evidence>
<dbReference type="SUPFAM" id="SSF56502">
    <property type="entry name" value="gp120 core"/>
    <property type="match status" value="2"/>
</dbReference>
<feature type="region of interest" description="MPER; binding to GalCer" evidence="32">
    <location>
        <begin position="652"/>
        <end position="673"/>
    </location>
</feature>
<keyword evidence="23 32" id="KW-1039">Host endosome</keyword>
<comment type="domain">
    <text evidence="32">The YXXL motif is involved in determining the exact site of viral release at the surface of infected mononuclear cells and promotes endocytosis. YXXL and di-leucine endocytosis motifs interact directly or indirectly with the clathrin adapter complexes, opperate independently, and their activities are not additive.</text>
</comment>
<keyword evidence="20 32" id="KW-0261">Viral envelope protein</keyword>
<dbReference type="GO" id="GO:0044175">
    <property type="term" value="C:host cell endosome membrane"/>
    <property type="evidence" value="ECO:0007669"/>
    <property type="project" value="UniProtKB-SubCell"/>
</dbReference>
<evidence type="ECO:0000256" key="18">
    <source>
        <dbReference type="ARBA" id="ARBA00022844"/>
    </source>
</evidence>
<accession>T2CSX4</accession>
<dbReference type="GO" id="GO:0019062">
    <property type="term" value="P:virion attachment to host cell"/>
    <property type="evidence" value="ECO:0007669"/>
    <property type="project" value="UniProtKB-UniRule"/>
</dbReference>
<keyword evidence="14 32" id="KW-0812">Transmembrane</keyword>
<keyword evidence="30 32" id="KW-0449">Lipoprotein</keyword>
<evidence type="ECO:0000256" key="26">
    <source>
        <dbReference type="ARBA" id="ARBA00023139"/>
    </source>
</evidence>
<keyword evidence="15 32" id="KW-0053">Apoptosis</keyword>
<evidence type="ECO:0000256" key="4">
    <source>
        <dbReference type="ARBA" id="ARBA00004563"/>
    </source>
</evidence>
<feature type="disulfide bond" evidence="32">
    <location>
        <begin position="222"/>
        <end position="233"/>
    </location>
</feature>
<reference evidence="36" key="2">
    <citation type="submission" date="2013-03" db="EMBL/GenBank/DDBJ databases">
        <authorList>
            <person name="Ping L.-H."/>
            <person name="Joseph S.B."/>
            <person name="Anderson J.A."/>
            <person name="Abrahams M.-R."/>
            <person name="Salazar-Gonzalez J.F."/>
            <person name="Kincer L.P."/>
            <person name="Treurnicht F.K."/>
            <person name="Arney L."/>
            <person name="Ojeda S."/>
            <person name="Zhang M."/>
            <person name="Keys J."/>
            <person name="Potter E.L."/>
            <person name="Chu H."/>
            <person name="Moore P."/>
            <person name="Salazar-Gonzalez M."/>
            <person name="Iyer S."/>
            <person name="Jabara C."/>
            <person name="Kirchherr J."/>
            <person name="Mapanje C."/>
            <person name="Ngandu N."/>
            <person name="Seoighe C."/>
            <person name="Hoffman I."/>
            <person name="Gao F."/>
            <person name="Tang Y."/>
            <person name="Labranche C."/>
            <person name="Lee B."/>
            <person name="Saville A."/>
            <person name="Vermeulen M."/>
            <person name="Fiscus S."/>
            <person name="Morris L."/>
            <person name="Karim S.A."/>
            <person name="Haynes B.F."/>
            <person name="Shaw G.M."/>
            <person name="Korber B.T."/>
            <person name="Hahn B.H."/>
            <person name="Cohen M.S."/>
            <person name="Montefiori D."/>
            <person name="Williamson C."/>
            <person name="Swanstrom R."/>
        </authorList>
    </citation>
    <scope>NUCLEOTIDE SEQUENCE</scope>
    <source>
        <strain evidence="36">C061E7</strain>
    </source>
</reference>
<evidence type="ECO:0000256" key="22">
    <source>
        <dbReference type="ARBA" id="ARBA00022989"/>
    </source>
</evidence>
<sequence>MRVTETKKNCQQWWIWGILGFWMLMICNGEGLWVTVYYGVPVWKEAKTTLFCASDAKAYGGEVHNVWATRACVPTDPNPQEMVLENVTENFNMWKNDMVDQMHEDIISLWDQSLKPCVKLTPLCVTLSCTNVTCNGTICTGSSHGELKNCSFNVTTELRDKKKKEYALFYRLDIVPLTENSNDTYRLINCNTSVITQACPKVSFDPIPIHYCAPAGYAILKCNNKTFNGTGPCSNVSTVQCTHGIKPVVSTQLLLNGSLAEEEIIIRSENLTNNAKTIIVHLNESVEINCTRPNNNTRKSMRIGPGQTFYATGEIIGDIRQAHCNISQEKWNRTLQRVGKKLQEYFPNKTIKFEPSSGGDLEITTHSFNCGGEFFYCNTSGLFNGTFNGTYMHNNTGSNSSSTITLQCRIKQIINMWQEVGRAMYAPPIAGNITCRSNITGLLLTRDGGNATNNIEIFRPGGGNMKDNWRSELYKYKVVEIKPLGIAPTKAKRRVVEREKRAVGIGAVFLGFLGAAGSTMGAASITLTVQARQLLSGIVQQQSNLLRAIEAQQHMLQLTVWGIKQLQARVLAIERYLKDQQLLGMWGCSGKLICTTALSWNSSWSNRTQTDIWDNMTWMQWDREISNYTDTIYRLLEDSQNQQEKNEKDLLALDSWKNLWNWFNITNWLWYIKLFIMIVGGLIGLRIIFAVLSIVNRVRQGYSPLSFQTLIPNPRGPDRLGRIEEEGGEQDRNRSIRLVSGFLSLAWDDLRSLCLFSYHRLRDFILIVVRAVELLGRSSLRGLQRGWETLKYLGSLVQYWGVELKKSAISLFDTIAIAVAEGTDRIIELIQRICRAIRNIPTRIRQGFEAALL</sequence>
<keyword evidence="29 32" id="KW-0899">Viral immunoevasion</keyword>
<comment type="subunit">
    <text evidence="32">The mature envelope protein (Env) consists of a homotrimer of non-covalently associated gp120-gp41 heterodimers. The resulting complex protrudes from the virus surface as a spike. There seems to be as few as 10 spikes on the average virion. Surface protein gp120 interacts with host CD4, CCR5 and CXCR4. Gp120 also interacts with the C-type lectins CD209/DC-SIGN and CLEC4M/DC-SIGNR (collectively referred to as DC-SIGN(R)). Gp120 and gp41 interact with GalCer. Gp120 interacts with host ITGA4/ITGB7 complex; on CD4+ T-cells, this interaction results in rapid activation of integrin ITGAL/LFA-1, which facilitates efficient cell-to-cell spreading of HIV-1. Gp120 interacts with cell-associated heparan sulfate; this interaction increases virus infectivity on permissive cells and may be involved in infection of CD4- cells.</text>
</comment>
<comment type="miscellaneous">
    <text evidence="32">Inhibitors targeting HIV-1 viral envelope proteins are used as antiretroviral drugs. Attachment of virions to the cell surface via non-specific interactions and CD4 binding can be blocked by inhibitors that include cyanovirin-N, cyclotriazadisulfonamide analogs, PRO 2000, TNX 355 and PRO 542. In addition, BMS 806 can block CD4-induced conformational changes. Env interactions with the coreceptor molecules can be targeted by CCR5 antagonists including SCH-D, maraviroc (UK 427857) and aplaviroc (GW 873140), and the CXCR4 antagonist AMD 070. Fusion of viral and cellular membranes can be inhibited by peptides such as enfuvirtide and tifuvirtide (T 1249). Resistance to inhibitors associated with mutations in Env are observed. Most of the time, single mutations confer only a modest reduction in drug susceptibility. Combination of several mutations is usually required to develop a high-level drug resistance.</text>
</comment>
<feature type="domain" description="Human immunodeficiency virus 1 envelope glycoprotein Gp120" evidence="34">
    <location>
        <begin position="137"/>
        <end position="501"/>
    </location>
</feature>
<evidence type="ECO:0000256" key="1">
    <source>
        <dbReference type="ARBA" id="ARBA00004402"/>
    </source>
</evidence>
<comment type="PTM">
    <text evidence="32">Palmitoylation of the transmembrane protein and of Env polyprotein (prior to its proteolytic cleavage) is essential for their association with host cell membrane lipid rafts. Palmitoylation is therefore required for envelope trafficking to classical lipid rafts, but not for viral replication.</text>
</comment>
<feature type="transmembrane region" description="Helical" evidence="33">
    <location>
        <begin position="502"/>
        <end position="525"/>
    </location>
</feature>
<evidence type="ECO:0000256" key="28">
    <source>
        <dbReference type="ARBA" id="ARBA00023180"/>
    </source>
</evidence>
<feature type="region of interest" description="V5" evidence="32">
    <location>
        <begin position="451"/>
        <end position="461"/>
    </location>
</feature>
<evidence type="ECO:0000256" key="30">
    <source>
        <dbReference type="ARBA" id="ARBA00023288"/>
    </source>
</evidence>
<comment type="caution">
    <text evidence="32 33">Lacks conserved residue(s) required for the propagation of feature annotation.</text>
</comment>
<proteinExistence type="inferred from homology"/>
<evidence type="ECO:0000256" key="12">
    <source>
        <dbReference type="ARBA" id="ARBA00022595"/>
    </source>
</evidence>
<evidence type="ECO:0000313" key="36">
    <source>
        <dbReference type="EMBL" id="AGV36412.1"/>
    </source>
</evidence>
<comment type="subcellular location">
    <molecule>Surface protein gp120</molecule>
    <subcellularLocation>
        <location evidence="32">Virion membrane</location>
        <topology evidence="32">Peripheral membrane protein</topology>
    </subcellularLocation>
    <subcellularLocation>
        <location evidence="32">Host cell membrane</location>
        <topology evidence="32">Peripheral membrane protein</topology>
    </subcellularLocation>
    <subcellularLocation>
        <location evidence="32">Host endosome membrane</location>
        <topology evidence="32">Single-pass type I membrane protein</topology>
    </subcellularLocation>
    <text evidence="32">The surface protein is not anchored to the viral envelope, but associates with the extravirion surface through its binding to TM. It is probably concentrated at the site of budding and incorporated into the virions possibly by contacts between the cytoplasmic tail of Env and the N-terminus of Gag.</text>
</comment>
<dbReference type="InterPro" id="IPR037527">
    <property type="entry name" value="Gp160"/>
</dbReference>
<dbReference type="EMBL" id="KC863155">
    <property type="protein sequence ID" value="AGV36412.1"/>
    <property type="molecule type" value="Genomic_DNA"/>
</dbReference>
<dbReference type="GO" id="GO:0019031">
    <property type="term" value="C:viral envelope"/>
    <property type="evidence" value="ECO:0007669"/>
    <property type="project" value="UniProtKB-KW"/>
</dbReference>
<evidence type="ECO:0000256" key="11">
    <source>
        <dbReference type="ARBA" id="ARBA00022581"/>
    </source>
</evidence>
<keyword evidence="11 32" id="KW-0945">Host-virus interaction</keyword>
<evidence type="ECO:0000256" key="21">
    <source>
        <dbReference type="ARBA" id="ARBA00022890"/>
    </source>
</evidence>
<keyword evidence="13 32" id="KW-0165">Cleavage on pair of basic residues</keyword>
<dbReference type="InterPro" id="IPR000777">
    <property type="entry name" value="HIV1_Gp120"/>
</dbReference>
<comment type="PTM">
    <text evidence="32">Highly glycosylated by host. The high number of glycan on the protein is reffered to as 'glycan shield' because it contributes to hide protein sequence from adaptive immune system.</text>
</comment>
<evidence type="ECO:0000256" key="33">
    <source>
        <dbReference type="RuleBase" id="RU363095"/>
    </source>
</evidence>
<organismHost>
    <name type="scientific">Homo sapiens</name>
    <name type="common">Human</name>
    <dbReference type="NCBI Taxonomy" id="9606"/>
</organismHost>
<dbReference type="GO" id="GO:0039654">
    <property type="term" value="P:fusion of virus membrane with host endosome membrane"/>
    <property type="evidence" value="ECO:0007669"/>
    <property type="project" value="UniProtKB-UniRule"/>
</dbReference>
<dbReference type="GO" id="GO:0052031">
    <property type="term" value="P:symbiont-mediated perturbation of host defense response"/>
    <property type="evidence" value="ECO:0007669"/>
    <property type="project" value="UniProtKB-UniRule"/>
</dbReference>
<keyword evidence="16 32" id="KW-0732">Signal</keyword>
<organism evidence="36">
    <name type="scientific">Human immunodeficiency virus type 1</name>
    <name type="common">HIV-1</name>
    <dbReference type="NCBI Taxonomy" id="11676"/>
    <lineage>
        <taxon>Viruses</taxon>
        <taxon>Riboviria</taxon>
        <taxon>Pararnavirae</taxon>
        <taxon>Artverviricota</taxon>
        <taxon>Revtraviricetes</taxon>
        <taxon>Ortervirales</taxon>
        <taxon>Retroviridae</taxon>
        <taxon>Orthoretrovirinae</taxon>
        <taxon>Lentivirus</taxon>
        <taxon>Lentivirus humimdef1</taxon>
    </lineage>
</organism>
<evidence type="ECO:0000256" key="24">
    <source>
        <dbReference type="ARBA" id="ARBA00023054"/>
    </source>
</evidence>
<dbReference type="InterPro" id="IPR000328">
    <property type="entry name" value="GP41-like"/>
</dbReference>
<feature type="short sequence motif" description="YXXL motif; contains endocytosis signal" evidence="32">
    <location>
        <begin position="702"/>
        <end position="705"/>
    </location>
</feature>
<evidence type="ECO:0000256" key="27">
    <source>
        <dbReference type="ARBA" id="ARBA00023157"/>
    </source>
</evidence>
<evidence type="ECO:0000256" key="10">
    <source>
        <dbReference type="ARBA" id="ARBA00022570"/>
    </source>
</evidence>
<feature type="domain" description="Retroviral envelope protein GP41-like" evidence="35">
    <location>
        <begin position="520"/>
        <end position="710"/>
    </location>
</feature>
<keyword evidence="18 32" id="KW-0946">Virion</keyword>
<keyword evidence="27 32" id="KW-1015">Disulfide bond</keyword>
<dbReference type="FunFam" id="2.170.40.20:FF:000004">
    <property type="entry name" value="Envelope glycoprotein gp160"/>
    <property type="match status" value="1"/>
</dbReference>
<dbReference type="GO" id="GO:0019082">
    <property type="term" value="P:viral protein processing"/>
    <property type="evidence" value="ECO:0007669"/>
    <property type="project" value="UniProtKB-UniRule"/>
</dbReference>
<keyword evidence="31 32" id="KW-1160">Virus entry into host cell</keyword>
<feature type="region of interest" description="Immunosuppression" evidence="32">
    <location>
        <begin position="564"/>
        <end position="582"/>
    </location>
</feature>
<feature type="disulfide bond" evidence="32">
    <location>
        <begin position="212"/>
        <end position="241"/>
    </location>
</feature>
<dbReference type="GO" id="GO:0055036">
    <property type="term" value="C:virion membrane"/>
    <property type="evidence" value="ECO:0007669"/>
    <property type="project" value="UniProtKB-SubCell"/>
</dbReference>
<evidence type="ECO:0000256" key="16">
    <source>
        <dbReference type="ARBA" id="ARBA00022729"/>
    </source>
</evidence>
<comment type="function">
    <text evidence="32">Envelope glycoprotein gp160: Oligomerizes in the host endoplasmic reticulum into predominantly trimers. In a second time, gp160 transits in the host Golgi, where glycosylation is completed. The precursor is then proteolytically cleaved in the trans-Golgi and thereby activated by cellular furin or furin-like proteases to produce gp120 and gp41.</text>
</comment>
<evidence type="ECO:0000256" key="6">
    <source>
        <dbReference type="ARBA" id="ARBA00004650"/>
    </source>
</evidence>
<dbReference type="FunFam" id="1.10.287.210:FF:000001">
    <property type="entry name" value="Envelope glycoprotein gp160"/>
    <property type="match status" value="1"/>
</dbReference>
<dbReference type="GO" id="GO:0020002">
    <property type="term" value="C:host cell plasma membrane"/>
    <property type="evidence" value="ECO:0007669"/>
    <property type="project" value="UniProtKB-SubCell"/>
</dbReference>
<feature type="disulfide bond" evidence="32">
    <location>
        <begin position="588"/>
        <end position="594"/>
    </location>
</feature>
<dbReference type="Pfam" id="PF00517">
    <property type="entry name" value="GP41"/>
    <property type="match status" value="1"/>
</dbReference>
<dbReference type="Gene3D" id="1.10.287.210">
    <property type="match status" value="1"/>
</dbReference>
<dbReference type="Gene3D" id="2.170.40.20">
    <property type="entry name" value="Human immunodeficiency virus 1, Gp160, envelope glycoprotein"/>
    <property type="match status" value="2"/>
</dbReference>
<comment type="domain">
    <text evidence="32">Some of the most genetically diverse regions of the viral genome are present in Env. They are called variable regions 1 through 5 (V1 through V5). Coreceptor usage of gp120 is determined mainly by the primary structure of the third variable region (V3) in the outer domain of gp120. The sequence of V3 determines which coreceptor, CCR5 and/or CXCR4 (corresponding to R5/macrophage, X4/T cell and R5X4/T cell and macrophage tropism), is used to trigger the fusion potential of the Env complex, and hence which cells the virus can infect. Binding to CCR5 involves a region adjacent in addition to V3.</text>
</comment>
<evidence type="ECO:0000256" key="23">
    <source>
        <dbReference type="ARBA" id="ARBA00023046"/>
    </source>
</evidence>